<dbReference type="Gene3D" id="3.30.710.10">
    <property type="entry name" value="Potassium Channel Kv1.1, Chain A"/>
    <property type="match status" value="2"/>
</dbReference>
<feature type="domain" description="BTB" evidence="1">
    <location>
        <begin position="133"/>
        <end position="246"/>
    </location>
</feature>
<dbReference type="InterPro" id="IPR000210">
    <property type="entry name" value="BTB/POZ_dom"/>
</dbReference>
<protein>
    <submittedName>
        <fullName evidence="2">BTB/POZ domain-containing protein KCTD6</fullName>
    </submittedName>
</protein>
<reference evidence="2" key="1">
    <citation type="submission" date="2021-10" db="EMBL/GenBank/DDBJ databases">
        <title>Tropical sea cucumber genome reveals ecological adaptation and Cuvierian tubules defense mechanism.</title>
        <authorList>
            <person name="Chen T."/>
        </authorList>
    </citation>
    <scope>NUCLEOTIDE SEQUENCE</scope>
    <source>
        <strain evidence="2">Nanhai2018</strain>
        <tissue evidence="2">Muscle</tissue>
    </source>
</reference>
<dbReference type="InterPro" id="IPR011333">
    <property type="entry name" value="SKP1/BTB/POZ_sf"/>
</dbReference>
<name>A0A9Q0YSH2_HOLLE</name>
<dbReference type="SUPFAM" id="SSF54695">
    <property type="entry name" value="POZ domain"/>
    <property type="match status" value="2"/>
</dbReference>
<evidence type="ECO:0000259" key="1">
    <source>
        <dbReference type="SMART" id="SM00225"/>
    </source>
</evidence>
<dbReference type="OrthoDB" id="2414723at2759"/>
<proteinExistence type="predicted"/>
<gene>
    <name evidence="2" type="ORF">HOLleu_32147</name>
</gene>
<dbReference type="InterPro" id="IPR003131">
    <property type="entry name" value="T1-type_BTB"/>
</dbReference>
<dbReference type="GO" id="GO:0051260">
    <property type="term" value="P:protein homooligomerization"/>
    <property type="evidence" value="ECO:0007669"/>
    <property type="project" value="InterPro"/>
</dbReference>
<comment type="caution">
    <text evidence="2">The sequence shown here is derived from an EMBL/GenBank/DDBJ whole genome shotgun (WGS) entry which is preliminary data.</text>
</comment>
<organism evidence="2 3">
    <name type="scientific">Holothuria leucospilota</name>
    <name type="common">Black long sea cucumber</name>
    <name type="synonym">Mertensiothuria leucospilota</name>
    <dbReference type="NCBI Taxonomy" id="206669"/>
    <lineage>
        <taxon>Eukaryota</taxon>
        <taxon>Metazoa</taxon>
        <taxon>Echinodermata</taxon>
        <taxon>Eleutherozoa</taxon>
        <taxon>Echinozoa</taxon>
        <taxon>Holothuroidea</taxon>
        <taxon>Aspidochirotacea</taxon>
        <taxon>Aspidochirotida</taxon>
        <taxon>Holothuriidae</taxon>
        <taxon>Holothuria</taxon>
    </lineage>
</organism>
<dbReference type="Pfam" id="PF02214">
    <property type="entry name" value="BTB_2"/>
    <property type="match status" value="1"/>
</dbReference>
<dbReference type="Proteomes" id="UP001152320">
    <property type="component" value="Chromosome 16"/>
</dbReference>
<sequence>MESESHKTPNLPQGYVRLDVGGNFYTTSLSTLTRYPNSMLYNMFTQDNIPLAQDKDGRYIIDRDGAVFRYILNFLRGGNLNLPPGFTEYDQLQEEVDFYQLDEMKELLRLWKQVVNVMRADSDRLSRFRSMKSPVKVNVRDKEFHLQRNSFAERSGYNQQLLRMIKQAPVTDKRETSAFGNNECRFRDGTVDCDPTSFQYILNFLTKKGSYIPKNQVELENLKTAVHRYGLRDMKTVLDQQIYDASNNDYLMLQT</sequence>
<feature type="domain" description="BTB" evidence="1">
    <location>
        <begin position="14"/>
        <end position="116"/>
    </location>
</feature>
<dbReference type="SMART" id="SM00225">
    <property type="entry name" value="BTB"/>
    <property type="match status" value="2"/>
</dbReference>
<dbReference type="EMBL" id="JAIZAY010000016">
    <property type="protein sequence ID" value="KAJ8027101.1"/>
    <property type="molecule type" value="Genomic_DNA"/>
</dbReference>
<evidence type="ECO:0000313" key="3">
    <source>
        <dbReference type="Proteomes" id="UP001152320"/>
    </source>
</evidence>
<dbReference type="AlphaFoldDB" id="A0A9Q0YSH2"/>
<dbReference type="PANTHER" id="PTHR14499:SF144">
    <property type="entry name" value="POTASSIUM CHANNEL TETRAMERISATION-TYPE BTB DOMAIN-CONTAINING PROTEIN"/>
    <property type="match status" value="1"/>
</dbReference>
<dbReference type="PANTHER" id="PTHR14499">
    <property type="entry name" value="POTASSIUM CHANNEL TETRAMERIZATION DOMAIN-CONTAINING"/>
    <property type="match status" value="1"/>
</dbReference>
<keyword evidence="3" id="KW-1185">Reference proteome</keyword>
<accession>A0A9Q0YSH2</accession>
<evidence type="ECO:0000313" key="2">
    <source>
        <dbReference type="EMBL" id="KAJ8027101.1"/>
    </source>
</evidence>